<evidence type="ECO:0000313" key="4">
    <source>
        <dbReference type="Proteomes" id="UP000823749"/>
    </source>
</evidence>
<evidence type="ECO:0008006" key="5">
    <source>
        <dbReference type="Google" id="ProtNLM"/>
    </source>
</evidence>
<dbReference type="Proteomes" id="UP000823749">
    <property type="component" value="Chromosome 7"/>
</dbReference>
<evidence type="ECO:0000313" key="3">
    <source>
        <dbReference type="EMBL" id="KAG5540615.1"/>
    </source>
</evidence>
<dbReference type="InterPro" id="IPR046848">
    <property type="entry name" value="E_motif"/>
</dbReference>
<feature type="repeat" description="PPR" evidence="2">
    <location>
        <begin position="9"/>
        <end position="43"/>
    </location>
</feature>
<dbReference type="GO" id="GO:0003723">
    <property type="term" value="F:RNA binding"/>
    <property type="evidence" value="ECO:0007669"/>
    <property type="project" value="InterPro"/>
</dbReference>
<evidence type="ECO:0000256" key="2">
    <source>
        <dbReference type="PROSITE-ProRule" id="PRU00708"/>
    </source>
</evidence>
<name>A0AAV6JMQ2_9ERIC</name>
<dbReference type="InterPro" id="IPR002885">
    <property type="entry name" value="PPR_rpt"/>
</dbReference>
<dbReference type="PANTHER" id="PTHR47926">
    <property type="entry name" value="PENTATRICOPEPTIDE REPEAT-CONTAINING PROTEIN"/>
    <property type="match status" value="1"/>
</dbReference>
<keyword evidence="4" id="KW-1185">Reference proteome</keyword>
<dbReference type="AlphaFoldDB" id="A0AAV6JMQ2"/>
<dbReference type="GO" id="GO:0009451">
    <property type="term" value="P:RNA modification"/>
    <property type="evidence" value="ECO:0007669"/>
    <property type="project" value="InterPro"/>
</dbReference>
<dbReference type="Pfam" id="PF01535">
    <property type="entry name" value="PPR"/>
    <property type="match status" value="3"/>
</dbReference>
<dbReference type="SUPFAM" id="SSF48452">
    <property type="entry name" value="TPR-like"/>
    <property type="match status" value="1"/>
</dbReference>
<reference evidence="3" key="1">
    <citation type="submission" date="2020-08" db="EMBL/GenBank/DDBJ databases">
        <title>Plant Genome Project.</title>
        <authorList>
            <person name="Zhang R.-G."/>
        </authorList>
    </citation>
    <scope>NUCLEOTIDE SEQUENCE</scope>
    <source>
        <strain evidence="3">WSP0</strain>
        <tissue evidence="3">Leaf</tissue>
    </source>
</reference>
<accession>A0AAV6JMQ2</accession>
<sequence>MFEEMPEKTIVTWTVMITGYTRNGFDAEALDVFRRKQIEGIEPDWVSLIAVLPACTQLGALERAKVEPNEITFVGLLLACTHAGFLDEGLKYFDSMREDYNIEPGIEHYGCLVDLLGRTGLIDRALETIMNMPMKPDSAIWGSLLSSCRTQSNLEVAVIAMEQLLELEPDDVGNYVLLSNIYTKLGDGTECQG</sequence>
<organism evidence="3 4">
    <name type="scientific">Rhododendron griersonianum</name>
    <dbReference type="NCBI Taxonomy" id="479676"/>
    <lineage>
        <taxon>Eukaryota</taxon>
        <taxon>Viridiplantae</taxon>
        <taxon>Streptophyta</taxon>
        <taxon>Embryophyta</taxon>
        <taxon>Tracheophyta</taxon>
        <taxon>Spermatophyta</taxon>
        <taxon>Magnoliopsida</taxon>
        <taxon>eudicotyledons</taxon>
        <taxon>Gunneridae</taxon>
        <taxon>Pentapetalae</taxon>
        <taxon>asterids</taxon>
        <taxon>Ericales</taxon>
        <taxon>Ericaceae</taxon>
        <taxon>Ericoideae</taxon>
        <taxon>Rhodoreae</taxon>
        <taxon>Rhododendron</taxon>
    </lineage>
</organism>
<dbReference type="PROSITE" id="PS51375">
    <property type="entry name" value="PPR"/>
    <property type="match status" value="1"/>
</dbReference>
<gene>
    <name evidence="3" type="ORF">RHGRI_020737</name>
</gene>
<dbReference type="Pfam" id="PF20431">
    <property type="entry name" value="E_motif"/>
    <property type="match status" value="1"/>
</dbReference>
<dbReference type="InterPro" id="IPR011990">
    <property type="entry name" value="TPR-like_helical_dom_sf"/>
</dbReference>
<dbReference type="NCBIfam" id="TIGR00756">
    <property type="entry name" value="PPR"/>
    <property type="match status" value="2"/>
</dbReference>
<dbReference type="EMBL" id="JACTNZ010000007">
    <property type="protein sequence ID" value="KAG5540615.1"/>
    <property type="molecule type" value="Genomic_DNA"/>
</dbReference>
<dbReference type="PANTHER" id="PTHR47926:SF415">
    <property type="entry name" value="PENTATRICOPEPTIDE REPEAT-CONTAINING PROTEIN"/>
    <property type="match status" value="1"/>
</dbReference>
<comment type="caution">
    <text evidence="3">The sequence shown here is derived from an EMBL/GenBank/DDBJ whole genome shotgun (WGS) entry which is preliminary data.</text>
</comment>
<dbReference type="Gene3D" id="1.25.40.10">
    <property type="entry name" value="Tetratricopeptide repeat domain"/>
    <property type="match status" value="2"/>
</dbReference>
<evidence type="ECO:0000256" key="1">
    <source>
        <dbReference type="ARBA" id="ARBA00022737"/>
    </source>
</evidence>
<proteinExistence type="predicted"/>
<dbReference type="FunFam" id="1.25.40.10:FF:000242">
    <property type="entry name" value="Pentatricopeptide repeat-containing protein"/>
    <property type="match status" value="1"/>
</dbReference>
<dbReference type="InterPro" id="IPR046960">
    <property type="entry name" value="PPR_At4g14850-like_plant"/>
</dbReference>
<protein>
    <recommendedName>
        <fullName evidence="5">Pentatricopeptide repeat-containing protein</fullName>
    </recommendedName>
</protein>
<keyword evidence="1" id="KW-0677">Repeat</keyword>